<dbReference type="Proteomes" id="UP000600365">
    <property type="component" value="Unassembled WGS sequence"/>
</dbReference>
<organism evidence="2 3">
    <name type="scientific">Streptomyces albiflavescens</name>
    <dbReference type="NCBI Taxonomy" id="1623582"/>
    <lineage>
        <taxon>Bacteria</taxon>
        <taxon>Bacillati</taxon>
        <taxon>Actinomycetota</taxon>
        <taxon>Actinomycetes</taxon>
        <taxon>Kitasatosporales</taxon>
        <taxon>Streptomycetaceae</taxon>
        <taxon>Streptomyces</taxon>
    </lineage>
</organism>
<dbReference type="SUPFAM" id="SSF53474">
    <property type="entry name" value="alpha/beta-Hydrolases"/>
    <property type="match status" value="1"/>
</dbReference>
<protein>
    <recommendedName>
        <fullName evidence="1">AB hydrolase-1 domain-containing protein</fullName>
    </recommendedName>
</protein>
<dbReference type="Gene3D" id="3.40.50.1820">
    <property type="entry name" value="alpha/beta hydrolase"/>
    <property type="match status" value="1"/>
</dbReference>
<evidence type="ECO:0000259" key="1">
    <source>
        <dbReference type="Pfam" id="PF12697"/>
    </source>
</evidence>
<keyword evidence="3" id="KW-1185">Reference proteome</keyword>
<dbReference type="RefSeq" id="WP_189184804.1">
    <property type="nucleotide sequence ID" value="NZ_BMMM01000002.1"/>
</dbReference>
<feature type="domain" description="AB hydrolase-1" evidence="1">
    <location>
        <begin position="8"/>
        <end position="137"/>
    </location>
</feature>
<dbReference type="EMBL" id="BMMM01000002">
    <property type="protein sequence ID" value="GGN53629.1"/>
    <property type="molecule type" value="Genomic_DNA"/>
</dbReference>
<sequence length="151" mass="16558">MTGEAALILIEAGPAGENPALPSETVAWLDSWPTPFKSPAAAADFFGHEAWARGLEERADGWYPRVDRDTMVSAVAELATHSYWFDWGRIRCPTLVVRGVDGTMPEPEVTEMQSCRPGTTAVQVIPDASHDVHLDRPTHLHATVTAFLKHI</sequence>
<proteinExistence type="predicted"/>
<evidence type="ECO:0000313" key="2">
    <source>
        <dbReference type="EMBL" id="GGN53629.1"/>
    </source>
</evidence>
<reference evidence="2 3" key="1">
    <citation type="journal article" date="2014" name="Int. J. Syst. Evol. Microbiol.">
        <title>Complete genome sequence of Corynebacterium casei LMG S-19264T (=DSM 44701T), isolated from a smear-ripened cheese.</title>
        <authorList>
            <consortium name="US DOE Joint Genome Institute (JGI-PGF)"/>
            <person name="Walter F."/>
            <person name="Albersmeier A."/>
            <person name="Kalinowski J."/>
            <person name="Ruckert C."/>
        </authorList>
    </citation>
    <scope>NUCLEOTIDE SEQUENCE [LARGE SCALE GENOMIC DNA]</scope>
    <source>
        <strain evidence="2 3">CGMCC 4.7111</strain>
    </source>
</reference>
<dbReference type="GO" id="GO:0003824">
    <property type="term" value="F:catalytic activity"/>
    <property type="evidence" value="ECO:0007669"/>
    <property type="project" value="UniProtKB-ARBA"/>
</dbReference>
<dbReference type="InterPro" id="IPR029058">
    <property type="entry name" value="AB_hydrolase_fold"/>
</dbReference>
<gene>
    <name evidence="2" type="ORF">GCM10011579_012010</name>
</gene>
<dbReference type="AlphaFoldDB" id="A0A917XV57"/>
<dbReference type="Pfam" id="PF12697">
    <property type="entry name" value="Abhydrolase_6"/>
    <property type="match status" value="1"/>
</dbReference>
<accession>A0A917XV57</accession>
<comment type="caution">
    <text evidence="2">The sequence shown here is derived from an EMBL/GenBank/DDBJ whole genome shotgun (WGS) entry which is preliminary data.</text>
</comment>
<evidence type="ECO:0000313" key="3">
    <source>
        <dbReference type="Proteomes" id="UP000600365"/>
    </source>
</evidence>
<dbReference type="InterPro" id="IPR000073">
    <property type="entry name" value="AB_hydrolase_1"/>
</dbReference>
<name>A0A917XV57_9ACTN</name>